<dbReference type="HOGENOM" id="CLU_3354469_0_0_10"/>
<keyword evidence="2" id="KW-1185">Reference proteome</keyword>
<evidence type="ECO:0000313" key="1">
    <source>
        <dbReference type="EMBL" id="EIY32470.1"/>
    </source>
</evidence>
<proteinExistence type="predicted"/>
<dbReference type="Proteomes" id="UP000005974">
    <property type="component" value="Unassembled WGS sequence"/>
</dbReference>
<sequence>MSKPLYAIDFQDDECIIPLDDIIEYMEEKDLVFKEW</sequence>
<reference evidence="1 2" key="1">
    <citation type="submission" date="2012-02" db="EMBL/GenBank/DDBJ databases">
        <title>The Genome Sequence of Bacteroides dorei CL02T12C06.</title>
        <authorList>
            <consortium name="The Broad Institute Genome Sequencing Platform"/>
            <person name="Earl A."/>
            <person name="Ward D."/>
            <person name="Feldgarden M."/>
            <person name="Gevers D."/>
            <person name="Zitomersky N.L."/>
            <person name="Coyne M.J."/>
            <person name="Comstock L.E."/>
            <person name="Young S.K."/>
            <person name="Zeng Q."/>
            <person name="Gargeya S."/>
            <person name="Fitzgerald M."/>
            <person name="Haas B."/>
            <person name="Abouelleil A."/>
            <person name="Alvarado L."/>
            <person name="Arachchi H.M."/>
            <person name="Berlin A."/>
            <person name="Chapman S.B."/>
            <person name="Gearin G."/>
            <person name="Goldberg J."/>
            <person name="Griggs A."/>
            <person name="Gujja S."/>
            <person name="Hansen M."/>
            <person name="Heiman D."/>
            <person name="Howarth C."/>
            <person name="Larimer J."/>
            <person name="Lui A."/>
            <person name="MacDonald P.J.P."/>
            <person name="McCowen C."/>
            <person name="Montmayeur A."/>
            <person name="Murphy C."/>
            <person name="Neiman D."/>
            <person name="Pearson M."/>
            <person name="Priest M."/>
            <person name="Roberts A."/>
            <person name="Saif S."/>
            <person name="Shea T."/>
            <person name="Sisk P."/>
            <person name="Stolte C."/>
            <person name="Sykes S."/>
            <person name="Wortman J."/>
            <person name="Nusbaum C."/>
            <person name="Birren B."/>
        </authorList>
    </citation>
    <scope>NUCLEOTIDE SEQUENCE [LARGE SCALE GENOMIC DNA]</scope>
    <source>
        <strain evidence="1 2">CL02T12C06</strain>
    </source>
</reference>
<name>I8W1D0_9BACT</name>
<gene>
    <name evidence="1" type="ORF">HMPREF1064_03013</name>
</gene>
<comment type="caution">
    <text evidence="1">The sequence shown here is derived from an EMBL/GenBank/DDBJ whole genome shotgun (WGS) entry which is preliminary data.</text>
</comment>
<accession>I8W1D0</accession>
<dbReference type="EMBL" id="AGXJ01000051">
    <property type="protein sequence ID" value="EIY32470.1"/>
    <property type="molecule type" value="Genomic_DNA"/>
</dbReference>
<dbReference type="AlphaFoldDB" id="I8W1D0"/>
<protein>
    <submittedName>
        <fullName evidence="1">Uncharacterized protein</fullName>
    </submittedName>
</protein>
<evidence type="ECO:0000313" key="2">
    <source>
        <dbReference type="Proteomes" id="UP000005974"/>
    </source>
</evidence>
<organism evidence="1 2">
    <name type="scientific">Phocaeicola dorei CL02T12C06</name>
    <dbReference type="NCBI Taxonomy" id="997876"/>
    <lineage>
        <taxon>Bacteria</taxon>
        <taxon>Pseudomonadati</taxon>
        <taxon>Bacteroidota</taxon>
        <taxon>Bacteroidia</taxon>
        <taxon>Bacteroidales</taxon>
        <taxon>Bacteroidaceae</taxon>
        <taxon>Phocaeicola</taxon>
    </lineage>
</organism>